<feature type="domain" description="Protein kinase" evidence="10">
    <location>
        <begin position="516"/>
        <end position="822"/>
    </location>
</feature>
<dbReference type="OrthoDB" id="1530339at2759"/>
<dbReference type="PANTHER" id="PTHR47976">
    <property type="entry name" value="G-TYPE LECTIN S-RECEPTOR-LIKE SERINE/THREONINE-PROTEIN KINASE SD2-5"/>
    <property type="match status" value="1"/>
</dbReference>
<keyword evidence="6 7" id="KW-0067">ATP-binding</keyword>
<dbReference type="InterPro" id="IPR036426">
    <property type="entry name" value="Bulb-type_lectin_dom_sf"/>
</dbReference>
<dbReference type="InterPro" id="IPR008271">
    <property type="entry name" value="Ser/Thr_kinase_AS"/>
</dbReference>
<dbReference type="InterPro" id="IPR011009">
    <property type="entry name" value="Kinase-like_dom_sf"/>
</dbReference>
<dbReference type="EMBL" id="JACGCM010001883">
    <property type="protein sequence ID" value="KAF6147692.1"/>
    <property type="molecule type" value="Genomic_DNA"/>
</dbReference>
<dbReference type="Gene3D" id="2.90.10.30">
    <property type="match status" value="1"/>
</dbReference>
<evidence type="ECO:0008006" key="14">
    <source>
        <dbReference type="Google" id="ProtNLM"/>
    </source>
</evidence>
<evidence type="ECO:0000256" key="3">
    <source>
        <dbReference type="ARBA" id="ARBA00022729"/>
    </source>
</evidence>
<dbReference type="Pfam" id="PF00069">
    <property type="entry name" value="Pkinase"/>
    <property type="match status" value="1"/>
</dbReference>
<evidence type="ECO:0000313" key="12">
    <source>
        <dbReference type="EMBL" id="KAF6147692.1"/>
    </source>
</evidence>
<protein>
    <recommendedName>
        <fullName evidence="14">Receptor-like serine/threonine-protein kinase</fullName>
    </recommendedName>
</protein>
<feature type="binding site" evidence="7">
    <location>
        <position position="545"/>
    </location>
    <ligand>
        <name>ATP</name>
        <dbReference type="ChEBI" id="CHEBI:30616"/>
    </ligand>
</feature>
<dbReference type="PROSITE" id="PS00108">
    <property type="entry name" value="PROTEIN_KINASE_ST"/>
    <property type="match status" value="1"/>
</dbReference>
<dbReference type="FunFam" id="1.10.510.10:FF:000589">
    <property type="entry name" value="Serine/threonine-protein kinase"/>
    <property type="match status" value="1"/>
</dbReference>
<dbReference type="SMART" id="SM00220">
    <property type="entry name" value="S_TKc"/>
    <property type="match status" value="1"/>
</dbReference>
<sequence length="1158" mass="128403">MGLSKIFSLSFTTLIILSYTTTFISAGRLNFNSIYPNFTASNIQFINNYGAFLSSINGTFSAAIINPVKEQSDFYFCIIHVVSDEVIWSANRDHPISNSDALTLSVNGINISGIWSTPQLKSAVAVLTLREDGNLVMLDKFNKSLWESFDYPTDTIVIGQRLFVGAVLSSAVSDTNLSTGIYQFSVTEQDGVLQWNGKTYWGLTMETSAYINSLTPAKYMAMNATGLYLFAGDAGNTVVIQMKLGDSKPIFRIAKLDYFGRFTVSSFSGDGFKPEKVIPSNDCQIAYFCGRMKLCTYPPGAKASTCSCPSGFYTDPNSESCIPTNSDSLPPACSKNAIINSSLTSSYIKLNPGVDYFENEFPSQVNYGSFLKCEDLCTKNCSCLGFFFSNSSGSCSFLRNPLGSFMLSSSSSGDPNRLGYIKTLVSPNTDTMDNTGKQKHNLPIAALVLLPSTGILLLITLLVIRFLWLRRRRLERTKIVKLGRPNSYSSSSELDIFQISGLPVRYEFGELEAATDNFKDQIGAGGFGSVYKGTLLDNTVVAVKKITNLGIEGKKEFCTEIAIIGNVHHVNLVKLKGFCAQGRQRLLVYEFMNRGSLDRTIFGTGPVLEWQERVEIALGTARGLVYLHSGCEHKIIHCDVKPENILLHDHSQVKISDFGLSKLLSPEQSSHFTTMRGTRGYLAPEWLTSSAISDKTDVYSYGMVLLEIVSGRKNCSMKSQTTPSIDGSDDNSSRGLAGGDHSSSSSGSVPVYFPLLALEMHEQKRYLELVDPRLEKRVTKEEVEKLIRVALCCVQEEPMLRPSMVNVVGMLEGVIPLWEPIVQALNFLRFYGRRFTEASVIEGSNVGVGYMYPQANTSLTSTASCSPSSYSYLSSQQWERKRPKTKSNKELTESNKMISKQLDAILAKLRALASSDGDGRFADTIEDEVEVGEEKIETYVQAIVRITKIEAGGVTEDSMRFDGESLKMNHYKGTMEREDQRAVGVLGGEGGDMLKISRSKSHERVAILIREVHPIDVFDHHEVQPKKTNTTPKPIPRVRQIVDSGITPKDTDEATYGIEEDDISGFEIAGFSKIDKFFAKIDKFVDSRIKESFKKINQELYSNERSAQNQLRWSLEGNPSGEIMVSRSKSMKKTNLSRRDGDKMTKKIEFETTRVIEN</sequence>
<keyword evidence="9" id="KW-0812">Transmembrane</keyword>
<keyword evidence="4 7" id="KW-0547">Nucleotide-binding</keyword>
<keyword evidence="9" id="KW-1133">Transmembrane helix</keyword>
<feature type="domain" description="Apple" evidence="11">
    <location>
        <begin position="333"/>
        <end position="424"/>
    </location>
</feature>
<evidence type="ECO:0000256" key="5">
    <source>
        <dbReference type="ARBA" id="ARBA00022777"/>
    </source>
</evidence>
<evidence type="ECO:0000256" key="1">
    <source>
        <dbReference type="ARBA" id="ARBA00022536"/>
    </source>
</evidence>
<dbReference type="SUPFAM" id="SSF51110">
    <property type="entry name" value="alpha-D-mannose-specific plant lectins"/>
    <property type="match status" value="1"/>
</dbReference>
<evidence type="ECO:0000256" key="2">
    <source>
        <dbReference type="ARBA" id="ARBA00022679"/>
    </source>
</evidence>
<evidence type="ECO:0000256" key="6">
    <source>
        <dbReference type="ARBA" id="ARBA00022840"/>
    </source>
</evidence>
<dbReference type="InterPro" id="IPR000719">
    <property type="entry name" value="Prot_kinase_dom"/>
</dbReference>
<keyword evidence="13" id="KW-1185">Reference proteome</keyword>
<evidence type="ECO:0000256" key="8">
    <source>
        <dbReference type="SAM" id="MobiDB-lite"/>
    </source>
</evidence>
<name>A0A7J7LYN3_9MAGN</name>
<feature type="region of interest" description="Disordered" evidence="8">
    <location>
        <begin position="717"/>
        <end position="747"/>
    </location>
</feature>
<dbReference type="InterPro" id="IPR001480">
    <property type="entry name" value="Bulb-type_lectin_dom"/>
</dbReference>
<keyword evidence="1" id="KW-0245">EGF-like domain</keyword>
<evidence type="ECO:0000259" key="10">
    <source>
        <dbReference type="PROSITE" id="PS50011"/>
    </source>
</evidence>
<organism evidence="12 13">
    <name type="scientific">Kingdonia uniflora</name>
    <dbReference type="NCBI Taxonomy" id="39325"/>
    <lineage>
        <taxon>Eukaryota</taxon>
        <taxon>Viridiplantae</taxon>
        <taxon>Streptophyta</taxon>
        <taxon>Embryophyta</taxon>
        <taxon>Tracheophyta</taxon>
        <taxon>Spermatophyta</taxon>
        <taxon>Magnoliopsida</taxon>
        <taxon>Ranunculales</taxon>
        <taxon>Circaeasteraceae</taxon>
        <taxon>Kingdonia</taxon>
    </lineage>
</organism>
<dbReference type="SMART" id="SM00108">
    <property type="entry name" value="B_lectin"/>
    <property type="match status" value="1"/>
</dbReference>
<comment type="caution">
    <text evidence="12">The sequence shown here is derived from an EMBL/GenBank/DDBJ whole genome shotgun (WGS) entry which is preliminary data.</text>
</comment>
<dbReference type="Gene3D" id="3.30.200.20">
    <property type="entry name" value="Phosphorylase Kinase, domain 1"/>
    <property type="match status" value="1"/>
</dbReference>
<evidence type="ECO:0000256" key="7">
    <source>
        <dbReference type="PROSITE-ProRule" id="PRU10141"/>
    </source>
</evidence>
<reference evidence="12 13" key="1">
    <citation type="journal article" date="2020" name="IScience">
        <title>Genome Sequencing of the Endangered Kingdonia uniflora (Circaeasteraceae, Ranunculales) Reveals Potential Mechanisms of Evolutionary Specialization.</title>
        <authorList>
            <person name="Sun Y."/>
            <person name="Deng T."/>
            <person name="Zhang A."/>
            <person name="Moore M.J."/>
            <person name="Landis J.B."/>
            <person name="Lin N."/>
            <person name="Zhang H."/>
            <person name="Zhang X."/>
            <person name="Huang J."/>
            <person name="Zhang X."/>
            <person name="Sun H."/>
            <person name="Wang H."/>
        </authorList>
    </citation>
    <scope>NUCLEOTIDE SEQUENCE [LARGE SCALE GENOMIC DNA]</scope>
    <source>
        <strain evidence="12">TB1705</strain>
        <tissue evidence="12">Leaf</tissue>
    </source>
</reference>
<keyword evidence="3" id="KW-0732">Signal</keyword>
<dbReference type="Pfam" id="PF01453">
    <property type="entry name" value="B_lectin"/>
    <property type="match status" value="1"/>
</dbReference>
<dbReference type="InterPro" id="IPR017441">
    <property type="entry name" value="Protein_kinase_ATP_BS"/>
</dbReference>
<dbReference type="Proteomes" id="UP000541444">
    <property type="component" value="Unassembled WGS sequence"/>
</dbReference>
<keyword evidence="5" id="KW-0418">Kinase</keyword>
<evidence type="ECO:0000256" key="4">
    <source>
        <dbReference type="ARBA" id="ARBA00022741"/>
    </source>
</evidence>
<dbReference type="GO" id="GO:0005524">
    <property type="term" value="F:ATP binding"/>
    <property type="evidence" value="ECO:0007669"/>
    <property type="project" value="UniProtKB-UniRule"/>
</dbReference>
<evidence type="ECO:0000313" key="13">
    <source>
        <dbReference type="Proteomes" id="UP000541444"/>
    </source>
</evidence>
<proteinExistence type="predicted"/>
<dbReference type="CDD" id="cd00028">
    <property type="entry name" value="B_lectin"/>
    <property type="match status" value="1"/>
</dbReference>
<dbReference type="AlphaFoldDB" id="A0A7J7LYN3"/>
<dbReference type="FunFam" id="3.30.200.20:FF:000178">
    <property type="entry name" value="serine/threonine-protein kinase PBS1-like"/>
    <property type="match status" value="1"/>
</dbReference>
<keyword evidence="9" id="KW-0472">Membrane</keyword>
<dbReference type="PANTHER" id="PTHR47976:SF52">
    <property type="entry name" value="PROTEIN KINASE DOMAIN-CONTAINING PROTEIN"/>
    <property type="match status" value="1"/>
</dbReference>
<dbReference type="CDD" id="cd14066">
    <property type="entry name" value="STKc_IRAK"/>
    <property type="match status" value="1"/>
</dbReference>
<dbReference type="InterPro" id="IPR051343">
    <property type="entry name" value="G-type_lectin_kinases/EP1-like"/>
</dbReference>
<dbReference type="PROSITE" id="PS50011">
    <property type="entry name" value="PROTEIN_KINASE_DOM"/>
    <property type="match status" value="1"/>
</dbReference>
<evidence type="ECO:0000256" key="9">
    <source>
        <dbReference type="SAM" id="Phobius"/>
    </source>
</evidence>
<accession>A0A7J7LYN3</accession>
<evidence type="ECO:0000259" key="11">
    <source>
        <dbReference type="PROSITE" id="PS50948"/>
    </source>
</evidence>
<dbReference type="PROSITE" id="PS00107">
    <property type="entry name" value="PROTEIN_KINASE_ATP"/>
    <property type="match status" value="1"/>
</dbReference>
<dbReference type="SUPFAM" id="SSF56112">
    <property type="entry name" value="Protein kinase-like (PK-like)"/>
    <property type="match status" value="1"/>
</dbReference>
<feature type="transmembrane region" description="Helical" evidence="9">
    <location>
        <begin position="444"/>
        <end position="468"/>
    </location>
</feature>
<dbReference type="GO" id="GO:0004672">
    <property type="term" value="F:protein kinase activity"/>
    <property type="evidence" value="ECO:0007669"/>
    <property type="project" value="InterPro"/>
</dbReference>
<gene>
    <name evidence="12" type="ORF">GIB67_003023</name>
</gene>
<dbReference type="PROSITE" id="PS50948">
    <property type="entry name" value="PAN"/>
    <property type="match status" value="1"/>
</dbReference>
<dbReference type="InterPro" id="IPR003609">
    <property type="entry name" value="Pan_app"/>
</dbReference>
<dbReference type="Gene3D" id="1.10.510.10">
    <property type="entry name" value="Transferase(Phosphotransferase) domain 1"/>
    <property type="match status" value="1"/>
</dbReference>
<keyword evidence="2" id="KW-0808">Transferase</keyword>